<sequence>MLKINYSANHSTNSPSHFGLKDRKAASQRDGTAMKLLHFSPGFIPGKVEAKLGREHVKPGHVFKSAHLESPMLPAFDPYAPLPSEAAVDETLEKLQVLREEVGDIAKEEYQQCYVNIFNRNPPAGLELSKLKSFPSMKSTVNMATYFTYQDKVHETENKLCCQVLYNCYFMIPKSSEMAGLIKKKFALHIRNLPSSKCKDFIEKICSHAKNEMNKEFPMLFVQPNMTQYLDAFSPLLKLEDLLSKKEKEKLQAKSDLTHLCLLHQQILLPMIDKALIYSNLDLKNNTPISPSHIISFLTLAEVGGNNNESSTGSLLNEDEKMPALQDLEMPALNEPSRSDYDYKKC</sequence>
<feature type="region of interest" description="Disordered" evidence="1">
    <location>
        <begin position="308"/>
        <end position="346"/>
    </location>
</feature>
<feature type="compositionally biased region" description="Basic and acidic residues" evidence="1">
    <location>
        <begin position="337"/>
        <end position="346"/>
    </location>
</feature>
<protein>
    <submittedName>
        <fullName evidence="2">Uncharacterized protein</fullName>
    </submittedName>
</protein>
<comment type="caution">
    <text evidence="2">The sequence shown here is derived from an EMBL/GenBank/DDBJ whole genome shotgun (WGS) entry which is preliminary data.</text>
</comment>
<keyword evidence="3" id="KW-1185">Reference proteome</keyword>
<feature type="region of interest" description="Disordered" evidence="1">
    <location>
        <begin position="1"/>
        <end position="25"/>
    </location>
</feature>
<feature type="compositionally biased region" description="Polar residues" evidence="1">
    <location>
        <begin position="1"/>
        <end position="16"/>
    </location>
</feature>
<evidence type="ECO:0000313" key="3">
    <source>
        <dbReference type="Proteomes" id="UP001054902"/>
    </source>
</evidence>
<evidence type="ECO:0000256" key="1">
    <source>
        <dbReference type="SAM" id="MobiDB-lite"/>
    </source>
</evidence>
<reference evidence="2 3" key="1">
    <citation type="journal article" date="2021" name="Sci. Rep.">
        <title>The genome of the diatom Chaetoceros tenuissimus carries an ancient integrated fragment of an extant virus.</title>
        <authorList>
            <person name="Hongo Y."/>
            <person name="Kimura K."/>
            <person name="Takaki Y."/>
            <person name="Yoshida Y."/>
            <person name="Baba S."/>
            <person name="Kobayashi G."/>
            <person name="Nagasaki K."/>
            <person name="Hano T."/>
            <person name="Tomaru Y."/>
        </authorList>
    </citation>
    <scope>NUCLEOTIDE SEQUENCE [LARGE SCALE GENOMIC DNA]</scope>
    <source>
        <strain evidence="2 3">NIES-3715</strain>
    </source>
</reference>
<organism evidence="2 3">
    <name type="scientific">Chaetoceros tenuissimus</name>
    <dbReference type="NCBI Taxonomy" id="426638"/>
    <lineage>
        <taxon>Eukaryota</taxon>
        <taxon>Sar</taxon>
        <taxon>Stramenopiles</taxon>
        <taxon>Ochrophyta</taxon>
        <taxon>Bacillariophyta</taxon>
        <taxon>Coscinodiscophyceae</taxon>
        <taxon>Chaetocerotophycidae</taxon>
        <taxon>Chaetocerotales</taxon>
        <taxon>Chaetocerotaceae</taxon>
        <taxon>Chaetoceros</taxon>
    </lineage>
</organism>
<dbReference type="EMBL" id="BLLK01000040">
    <property type="protein sequence ID" value="GFH50684.1"/>
    <property type="molecule type" value="Genomic_DNA"/>
</dbReference>
<name>A0AAD3CU65_9STRA</name>
<dbReference type="Proteomes" id="UP001054902">
    <property type="component" value="Unassembled WGS sequence"/>
</dbReference>
<dbReference type="AlphaFoldDB" id="A0AAD3CU65"/>
<gene>
    <name evidence="2" type="ORF">CTEN210_07160</name>
</gene>
<accession>A0AAD3CU65</accession>
<proteinExistence type="predicted"/>
<evidence type="ECO:0000313" key="2">
    <source>
        <dbReference type="EMBL" id="GFH50684.1"/>
    </source>
</evidence>